<proteinExistence type="predicted"/>
<name>E7RR98_9BACT</name>
<dbReference type="Proteomes" id="UP000005580">
    <property type="component" value="Unassembled WGS sequence"/>
</dbReference>
<evidence type="ECO:0000313" key="1">
    <source>
        <dbReference type="EMBL" id="EFZ36786.1"/>
    </source>
</evidence>
<dbReference type="EMBL" id="AEPE02000005">
    <property type="protein sequence ID" value="EFZ36786.1"/>
    <property type="molecule type" value="Genomic_DNA"/>
</dbReference>
<keyword evidence="2" id="KW-1185">Reference proteome</keyword>
<sequence>MAGFLQYFLTDCAHKTANVQKNEMQIEKIFVVNIFIVRFKLFRRSAI</sequence>
<dbReference type="AlphaFoldDB" id="E7RR98"/>
<organism evidence="1 2">
    <name type="scientific">Hoylesella oralis ATCC 33269</name>
    <dbReference type="NCBI Taxonomy" id="873533"/>
    <lineage>
        <taxon>Bacteria</taxon>
        <taxon>Pseudomonadati</taxon>
        <taxon>Bacteroidota</taxon>
        <taxon>Bacteroidia</taxon>
        <taxon>Bacteroidales</taxon>
        <taxon>Prevotellaceae</taxon>
        <taxon>Hoylesella</taxon>
    </lineage>
</organism>
<comment type="caution">
    <text evidence="1">The sequence shown here is derived from an EMBL/GenBank/DDBJ whole genome shotgun (WGS) entry which is preliminary data.</text>
</comment>
<reference evidence="1" key="1">
    <citation type="submission" date="2011-01" db="EMBL/GenBank/DDBJ databases">
        <authorList>
            <person name="Muzny D."/>
            <person name="Qin X."/>
            <person name="Buhay C."/>
            <person name="Dugan-Rocha S."/>
            <person name="Ding Y."/>
            <person name="Chen G."/>
            <person name="Hawes A."/>
            <person name="Holder M."/>
            <person name="Jhangiani S."/>
            <person name="Johnson A."/>
            <person name="Khan Z."/>
            <person name="Li Z."/>
            <person name="Liu W."/>
            <person name="Liu X."/>
            <person name="Perez L."/>
            <person name="Shen H."/>
            <person name="Wang Q."/>
            <person name="Watt J."/>
            <person name="Xi L."/>
            <person name="Xin Y."/>
            <person name="Zhou J."/>
            <person name="Deng J."/>
            <person name="Jiang H."/>
            <person name="Liu Y."/>
            <person name="Qu J."/>
            <person name="Song X.-Z."/>
            <person name="Zhang L."/>
            <person name="Villasana D."/>
            <person name="Johnson A."/>
            <person name="Liu J."/>
            <person name="Liyanage D."/>
            <person name="Lorensuhewa L."/>
            <person name="Robinson T."/>
            <person name="Song A."/>
            <person name="Song B.-B."/>
            <person name="Dinh H."/>
            <person name="Thornton R."/>
            <person name="Coyle M."/>
            <person name="Francisco L."/>
            <person name="Jackson L."/>
            <person name="Javaid M."/>
            <person name="Korchina V."/>
            <person name="Kovar C."/>
            <person name="Mata R."/>
            <person name="Mathew T."/>
            <person name="Ngo R."/>
            <person name="Nguyen L."/>
            <person name="Nguyen N."/>
            <person name="Okwuonu G."/>
            <person name="Ongeri F."/>
            <person name="Pham C."/>
            <person name="Simmons D."/>
            <person name="Wilczek-Boney K."/>
            <person name="Hale W."/>
            <person name="Jakkamsetti A."/>
            <person name="Pham P."/>
            <person name="Ruth R."/>
            <person name="San Lucas F."/>
            <person name="Warren J."/>
            <person name="Zhang J."/>
            <person name="Zhao Z."/>
            <person name="Zhou C."/>
            <person name="Zhu D."/>
            <person name="Lee S."/>
            <person name="Bess C."/>
            <person name="Blankenburg K."/>
            <person name="Forbes L."/>
            <person name="Fu Q."/>
            <person name="Gubbala S."/>
            <person name="Hirani K."/>
            <person name="Jayaseelan J.C."/>
            <person name="Lara F."/>
            <person name="Munidasa M."/>
            <person name="Palculict T."/>
            <person name="Patil S."/>
            <person name="Pu L.-L."/>
            <person name="Saada N."/>
            <person name="Tang L."/>
            <person name="Weissenberger G."/>
            <person name="Zhu Y."/>
            <person name="Hemphill L."/>
            <person name="Shang Y."/>
            <person name="Youmans B."/>
            <person name="Ayvaz T."/>
            <person name="Ross M."/>
            <person name="Santibanez J."/>
            <person name="Aqrawi P."/>
            <person name="Gross S."/>
            <person name="Joshi V."/>
            <person name="Fowler G."/>
            <person name="Nazareth L."/>
            <person name="Reid J."/>
            <person name="Worley K."/>
            <person name="Petrosino J."/>
            <person name="Highlander S."/>
            <person name="Gibbs R."/>
        </authorList>
    </citation>
    <scope>NUCLEOTIDE SEQUENCE [LARGE SCALE GENOMIC DNA]</scope>
    <source>
        <strain evidence="1">ATCC 33269</strain>
    </source>
</reference>
<accession>E7RR98</accession>
<evidence type="ECO:0000313" key="2">
    <source>
        <dbReference type="Proteomes" id="UP000005580"/>
    </source>
</evidence>
<dbReference type="HOGENOM" id="CLU_3171709_0_0_10"/>
<protein>
    <submittedName>
        <fullName evidence="1">Uncharacterized protein</fullName>
    </submittedName>
</protein>
<gene>
    <name evidence="1" type="ORF">HMPREF0663_11699</name>
</gene>